<dbReference type="InterPro" id="IPR001375">
    <property type="entry name" value="Peptidase_S9_cat"/>
</dbReference>
<comment type="caution">
    <text evidence="8">The sequence shown here is derived from an EMBL/GenBank/DDBJ whole genome shotgun (WGS) entry which is preliminary data.</text>
</comment>
<feature type="chain" id="PRO_5012282309" description="Dipeptidyl-peptidase V" evidence="6">
    <location>
        <begin position="25"/>
        <end position="644"/>
    </location>
</feature>
<dbReference type="AlphaFoldDB" id="A0A1Y2A1M3"/>
<dbReference type="GO" id="GO:0006508">
    <property type="term" value="P:proteolysis"/>
    <property type="evidence" value="ECO:0007669"/>
    <property type="project" value="InterPro"/>
</dbReference>
<keyword evidence="9" id="KW-1185">Reference proteome</keyword>
<feature type="signal peptide" evidence="6">
    <location>
        <begin position="1"/>
        <end position="24"/>
    </location>
</feature>
<keyword evidence="4" id="KW-0720">Serine protease</keyword>
<organism evidence="8 9">
    <name type="scientific">Neocallimastix californiae</name>
    <dbReference type="NCBI Taxonomy" id="1754190"/>
    <lineage>
        <taxon>Eukaryota</taxon>
        <taxon>Fungi</taxon>
        <taxon>Fungi incertae sedis</taxon>
        <taxon>Chytridiomycota</taxon>
        <taxon>Chytridiomycota incertae sedis</taxon>
        <taxon>Neocallimastigomycetes</taxon>
        <taxon>Neocallimastigales</taxon>
        <taxon>Neocallimastigaceae</taxon>
        <taxon>Neocallimastix</taxon>
    </lineage>
</organism>
<evidence type="ECO:0000313" key="8">
    <source>
        <dbReference type="EMBL" id="ORY16354.1"/>
    </source>
</evidence>
<evidence type="ECO:0000256" key="2">
    <source>
        <dbReference type="ARBA" id="ARBA00022729"/>
    </source>
</evidence>
<name>A0A1Y2A1M3_9FUNG</name>
<evidence type="ECO:0000313" key="9">
    <source>
        <dbReference type="Proteomes" id="UP000193920"/>
    </source>
</evidence>
<dbReference type="STRING" id="1754190.A0A1Y2A1M3"/>
<keyword evidence="4" id="KW-0645">Protease</keyword>
<proteinExistence type="inferred from homology"/>
<sequence>MNFKKNLKFFLTVVVLSATTAVRAEKHAFSPLDLVTFNRISSHSISPNYEYILYDVSKYNAKDNKKELGLYITNLKNNSTVQLTSKHSDFSPFWLNDKTIGFLSTRSGSSQLWYSTLDFDNLDLIKENKLKQLTKLTTSINNIEYNQKAKRLLFSAQAYLNGTLVNDDTYVEQEDNKYTTGIVYDKLFIRHWDTFLKPSVREQLFVLDLRSKNNKFSLKHQPVNIMNGNELESPVSPFGDSGDFSISPDGQTIAFSSRIEEHSQAWKTNTDVFLVKYPIDGKPSAVENLTKSNPGYDNYPNISPDGQWIAYLEMREENYESDKNRVMLYNIKRKTHTELPLRWDRSPESLTWSADSNSIYLTAYSKGRVKVYVVNLKEALIIIKKKGTIPTLAVKELIGTGNNDTIEVIPKRKLGNNSGEIIVFEVIVSEPEEFYFKGHNDELIHGWYLKPVNFDESKKYPLAFLIHGGPQGSWNEGFSSGWNVQSYAGAGYAVAAINFHGSTGFGQEFVKAVSKNWGGDSYNDLMKGLDYVLKTHNTLINLKIILSEYEFGGVPWDKKAKKIYDKWNPREFVKNWKTPTLVIHGGKDYRLTESEGIATFTALQRLGVKSKFLYYPDENHWVLKPANTLFWQTQIIEWIDSFTK</sequence>
<protein>
    <recommendedName>
        <fullName evidence="5">Dipeptidyl-peptidase V</fullName>
    </recommendedName>
</protein>
<evidence type="ECO:0000256" key="5">
    <source>
        <dbReference type="ARBA" id="ARBA00032829"/>
    </source>
</evidence>
<evidence type="ECO:0000256" key="6">
    <source>
        <dbReference type="SAM" id="SignalP"/>
    </source>
</evidence>
<dbReference type="GO" id="GO:0004252">
    <property type="term" value="F:serine-type endopeptidase activity"/>
    <property type="evidence" value="ECO:0007669"/>
    <property type="project" value="TreeGrafter"/>
</dbReference>
<dbReference type="Gene3D" id="3.40.50.1820">
    <property type="entry name" value="alpha/beta hydrolase"/>
    <property type="match status" value="2"/>
</dbReference>
<dbReference type="Pfam" id="PF00326">
    <property type="entry name" value="Peptidase_S9"/>
    <property type="match status" value="2"/>
</dbReference>
<dbReference type="PANTHER" id="PTHR42776">
    <property type="entry name" value="SERINE PEPTIDASE S9 FAMILY MEMBER"/>
    <property type="match status" value="1"/>
</dbReference>
<dbReference type="PANTHER" id="PTHR42776:SF13">
    <property type="entry name" value="DIPEPTIDYL-PEPTIDASE 5"/>
    <property type="match status" value="1"/>
</dbReference>
<feature type="domain" description="Peptidase S9 prolyl oligopeptidase catalytic" evidence="7">
    <location>
        <begin position="481"/>
        <end position="536"/>
    </location>
</feature>
<dbReference type="SUPFAM" id="SSF53474">
    <property type="entry name" value="alpha/beta-Hydrolases"/>
    <property type="match status" value="1"/>
</dbReference>
<dbReference type="Gene3D" id="2.120.10.30">
    <property type="entry name" value="TolB, C-terminal domain"/>
    <property type="match status" value="2"/>
</dbReference>
<gene>
    <name evidence="8" type="ORF">LY90DRAFT_517791</name>
</gene>
<dbReference type="InterPro" id="IPR029058">
    <property type="entry name" value="AB_hydrolase_fold"/>
</dbReference>
<evidence type="ECO:0000256" key="3">
    <source>
        <dbReference type="ARBA" id="ARBA00022801"/>
    </source>
</evidence>
<dbReference type="InterPro" id="IPR011659">
    <property type="entry name" value="WD40"/>
</dbReference>
<dbReference type="OrthoDB" id="416344at2759"/>
<reference evidence="8 9" key="1">
    <citation type="submission" date="2016-08" db="EMBL/GenBank/DDBJ databases">
        <title>A Parts List for Fungal Cellulosomes Revealed by Comparative Genomics.</title>
        <authorList>
            <consortium name="DOE Joint Genome Institute"/>
            <person name="Haitjema C.H."/>
            <person name="Gilmore S.P."/>
            <person name="Henske J.K."/>
            <person name="Solomon K.V."/>
            <person name="De Groot R."/>
            <person name="Kuo A."/>
            <person name="Mondo S.J."/>
            <person name="Salamov A.A."/>
            <person name="Labutti K."/>
            <person name="Zhao Z."/>
            <person name="Chiniquy J."/>
            <person name="Barry K."/>
            <person name="Brewer H.M."/>
            <person name="Purvine S.O."/>
            <person name="Wright A.T."/>
            <person name="Boxma B."/>
            <person name="Van Alen T."/>
            <person name="Hackstein J.H."/>
            <person name="Baker S.E."/>
            <person name="Grigoriev I.V."/>
            <person name="O'Malley M.A."/>
        </authorList>
    </citation>
    <scope>NUCLEOTIDE SEQUENCE [LARGE SCALE GENOMIC DNA]</scope>
    <source>
        <strain evidence="8 9">G1</strain>
    </source>
</reference>
<dbReference type="EMBL" id="MCOG01000333">
    <property type="protein sequence ID" value="ORY16354.1"/>
    <property type="molecule type" value="Genomic_DNA"/>
</dbReference>
<keyword evidence="3 8" id="KW-0378">Hydrolase</keyword>
<evidence type="ECO:0000259" key="7">
    <source>
        <dbReference type="Pfam" id="PF00326"/>
    </source>
</evidence>
<keyword evidence="2 6" id="KW-0732">Signal</keyword>
<dbReference type="Pfam" id="PF07676">
    <property type="entry name" value="PD40"/>
    <property type="match status" value="2"/>
</dbReference>
<evidence type="ECO:0000256" key="4">
    <source>
        <dbReference type="ARBA" id="ARBA00022825"/>
    </source>
</evidence>
<comment type="similarity">
    <text evidence="1">Belongs to the peptidase S9C family.</text>
</comment>
<dbReference type="SUPFAM" id="SSF82171">
    <property type="entry name" value="DPP6 N-terminal domain-like"/>
    <property type="match status" value="1"/>
</dbReference>
<dbReference type="InterPro" id="IPR011042">
    <property type="entry name" value="6-blade_b-propeller_TolB-like"/>
</dbReference>
<feature type="domain" description="Peptidase S9 prolyl oligopeptidase catalytic" evidence="7">
    <location>
        <begin position="547"/>
        <end position="641"/>
    </location>
</feature>
<accession>A0A1Y2A1M3</accession>
<dbReference type="Proteomes" id="UP000193920">
    <property type="component" value="Unassembled WGS sequence"/>
</dbReference>
<evidence type="ECO:0000256" key="1">
    <source>
        <dbReference type="ARBA" id="ARBA00010040"/>
    </source>
</evidence>